<reference evidence="1 2" key="1">
    <citation type="journal article" date="2015" name="Stand. Genomic Sci.">
        <title>Genomic Encyclopedia of Bacterial and Archaeal Type Strains, Phase III: the genomes of soil and plant-associated and newly described type strains.</title>
        <authorList>
            <person name="Whitman W.B."/>
            <person name="Woyke T."/>
            <person name="Klenk H.P."/>
            <person name="Zhou Y."/>
            <person name="Lilburn T.G."/>
            <person name="Beck B.J."/>
            <person name="De Vos P."/>
            <person name="Vandamme P."/>
            <person name="Eisen J.A."/>
            <person name="Garrity G."/>
            <person name="Hugenholtz P."/>
            <person name="Kyrpides N.C."/>
        </authorList>
    </citation>
    <scope>NUCLEOTIDE SEQUENCE [LARGE SCALE GENOMIC DNA]</scope>
    <source>
        <strain evidence="1 2">CGMCC 1.6844</strain>
    </source>
</reference>
<name>A0A562KSL9_9FLAO</name>
<dbReference type="EMBL" id="VLKM01000001">
    <property type="protein sequence ID" value="TWH98431.1"/>
    <property type="molecule type" value="Genomic_DNA"/>
</dbReference>
<comment type="caution">
    <text evidence="1">The sequence shown here is derived from an EMBL/GenBank/DDBJ whole genome shotgun (WGS) entry which is preliminary data.</text>
</comment>
<dbReference type="AlphaFoldDB" id="A0A562KSL9"/>
<protein>
    <submittedName>
        <fullName evidence="1">Uncharacterized protein</fullName>
    </submittedName>
</protein>
<dbReference type="OrthoDB" id="10009627at2"/>
<gene>
    <name evidence="1" type="ORF">IP97_00382</name>
</gene>
<accession>A0A562KSL9</accession>
<dbReference type="PROSITE" id="PS51257">
    <property type="entry name" value="PROKAR_LIPOPROTEIN"/>
    <property type="match status" value="1"/>
</dbReference>
<proteinExistence type="predicted"/>
<dbReference type="RefSeq" id="WP_133606358.1">
    <property type="nucleotide sequence ID" value="NZ_SNZC01000001.1"/>
</dbReference>
<dbReference type="Proteomes" id="UP000315312">
    <property type="component" value="Unassembled WGS sequence"/>
</dbReference>
<evidence type="ECO:0000313" key="1">
    <source>
        <dbReference type="EMBL" id="TWH98431.1"/>
    </source>
</evidence>
<evidence type="ECO:0000313" key="2">
    <source>
        <dbReference type="Proteomes" id="UP000315312"/>
    </source>
</evidence>
<keyword evidence="2" id="KW-1185">Reference proteome</keyword>
<organism evidence="1 2">
    <name type="scientific">Flavobacterium cheniae</name>
    <dbReference type="NCBI Taxonomy" id="295428"/>
    <lineage>
        <taxon>Bacteria</taxon>
        <taxon>Pseudomonadati</taxon>
        <taxon>Bacteroidota</taxon>
        <taxon>Flavobacteriia</taxon>
        <taxon>Flavobacteriales</taxon>
        <taxon>Flavobacteriaceae</taxon>
        <taxon>Flavobacterium</taxon>
    </lineage>
</organism>
<sequence>MKKILLMSFILSNLIISCKNDNNLKNINSENLLTSDEIFKNKDTLTNKGVLNFLKQYYVAVNFEESIKNDPNLNKEALKNLITKYINEDYTIQKDKFFKEFQNKLFALIKKSNSKKVFEESHYNLLSEYGDYGFGYSQYSFGELSDDLILVNRIFYGMMNMENIIFRLQKNQNGDYNYIEFNEDSLSKLTESAIVKLEKEKNTKFERQGNRGQVYHTTTINGDKYFTLPFYEIIEGDECPGCGHVYNLLLAYSFKTDKFFYLYDNPKINTDDWKFDENEGGDSCSVPTNNSTWISIQ</sequence>